<comment type="caution">
    <text evidence="2">The sequence shown here is derived from an EMBL/GenBank/DDBJ whole genome shotgun (WGS) entry which is preliminary data.</text>
</comment>
<evidence type="ECO:0000313" key="3">
    <source>
        <dbReference type="Proteomes" id="UP001159363"/>
    </source>
</evidence>
<name>A0ABQ9HHV1_9NEOP</name>
<dbReference type="EMBL" id="JARBHB010000005">
    <property type="protein sequence ID" value="KAJ8883850.1"/>
    <property type="molecule type" value="Genomic_DNA"/>
</dbReference>
<protein>
    <submittedName>
        <fullName evidence="2">Uncharacterized protein</fullName>
    </submittedName>
</protein>
<feature type="region of interest" description="Disordered" evidence="1">
    <location>
        <begin position="18"/>
        <end position="41"/>
    </location>
</feature>
<accession>A0ABQ9HHV1</accession>
<sequence>MIKILGRVQQSRLQGFLQEEDSQKYQSHSSSHQKHEKTVITREAPLQTFEGSVMTRNIGPLPETPTNTKWLMSQRRHEMGGV</sequence>
<proteinExistence type="predicted"/>
<evidence type="ECO:0000256" key="1">
    <source>
        <dbReference type="SAM" id="MobiDB-lite"/>
    </source>
</evidence>
<keyword evidence="3" id="KW-1185">Reference proteome</keyword>
<reference evidence="2 3" key="1">
    <citation type="submission" date="2023-02" db="EMBL/GenBank/DDBJ databases">
        <title>LHISI_Scaffold_Assembly.</title>
        <authorList>
            <person name="Stuart O.P."/>
            <person name="Cleave R."/>
            <person name="Magrath M.J.L."/>
            <person name="Mikheyev A.S."/>
        </authorList>
    </citation>
    <scope>NUCLEOTIDE SEQUENCE [LARGE SCALE GENOMIC DNA]</scope>
    <source>
        <strain evidence="2">Daus_M_001</strain>
        <tissue evidence="2">Leg muscle</tissue>
    </source>
</reference>
<evidence type="ECO:0000313" key="2">
    <source>
        <dbReference type="EMBL" id="KAJ8883850.1"/>
    </source>
</evidence>
<gene>
    <name evidence="2" type="ORF">PR048_015705</name>
</gene>
<dbReference type="Proteomes" id="UP001159363">
    <property type="component" value="Chromosome 4"/>
</dbReference>
<organism evidence="2 3">
    <name type="scientific">Dryococelus australis</name>
    <dbReference type="NCBI Taxonomy" id="614101"/>
    <lineage>
        <taxon>Eukaryota</taxon>
        <taxon>Metazoa</taxon>
        <taxon>Ecdysozoa</taxon>
        <taxon>Arthropoda</taxon>
        <taxon>Hexapoda</taxon>
        <taxon>Insecta</taxon>
        <taxon>Pterygota</taxon>
        <taxon>Neoptera</taxon>
        <taxon>Polyneoptera</taxon>
        <taxon>Phasmatodea</taxon>
        <taxon>Verophasmatodea</taxon>
        <taxon>Anareolatae</taxon>
        <taxon>Phasmatidae</taxon>
        <taxon>Eurycanthinae</taxon>
        <taxon>Dryococelus</taxon>
    </lineage>
</organism>